<dbReference type="AlphaFoldDB" id="A0A0C3BYJ4"/>
<reference evidence="1 2" key="1">
    <citation type="submission" date="2014-04" db="EMBL/GenBank/DDBJ databases">
        <authorList>
            <consortium name="DOE Joint Genome Institute"/>
            <person name="Kuo A."/>
            <person name="Gay G."/>
            <person name="Dore J."/>
            <person name="Kohler A."/>
            <person name="Nagy L.G."/>
            <person name="Floudas D."/>
            <person name="Copeland A."/>
            <person name="Barry K.W."/>
            <person name="Cichocki N."/>
            <person name="Veneault-Fourrey C."/>
            <person name="LaButti K."/>
            <person name="Lindquist E.A."/>
            <person name="Lipzen A."/>
            <person name="Lundell T."/>
            <person name="Morin E."/>
            <person name="Murat C."/>
            <person name="Sun H."/>
            <person name="Tunlid A."/>
            <person name="Henrissat B."/>
            <person name="Grigoriev I.V."/>
            <person name="Hibbett D.S."/>
            <person name="Martin F."/>
            <person name="Nordberg H.P."/>
            <person name="Cantor M.N."/>
            <person name="Hua S.X."/>
        </authorList>
    </citation>
    <scope>NUCLEOTIDE SEQUENCE [LARGE SCALE GENOMIC DNA]</scope>
    <source>
        <strain evidence="2">h7</strain>
    </source>
</reference>
<evidence type="ECO:0000313" key="1">
    <source>
        <dbReference type="EMBL" id="KIM36531.1"/>
    </source>
</evidence>
<sequence>MRCVLRLNGIEPTWVPGHNEKYTGNGRGNNVDDIRERNIAVTRKGIETQLRL</sequence>
<reference evidence="2" key="2">
    <citation type="submission" date="2015-01" db="EMBL/GenBank/DDBJ databases">
        <title>Evolutionary Origins and Diversification of the Mycorrhizal Mutualists.</title>
        <authorList>
            <consortium name="DOE Joint Genome Institute"/>
            <consortium name="Mycorrhizal Genomics Consortium"/>
            <person name="Kohler A."/>
            <person name="Kuo A."/>
            <person name="Nagy L.G."/>
            <person name="Floudas D."/>
            <person name="Copeland A."/>
            <person name="Barry K.W."/>
            <person name="Cichocki N."/>
            <person name="Veneault-Fourrey C."/>
            <person name="LaButti K."/>
            <person name="Lindquist E.A."/>
            <person name="Lipzen A."/>
            <person name="Lundell T."/>
            <person name="Morin E."/>
            <person name="Murat C."/>
            <person name="Riley R."/>
            <person name="Ohm R."/>
            <person name="Sun H."/>
            <person name="Tunlid A."/>
            <person name="Henrissat B."/>
            <person name="Grigoriev I.V."/>
            <person name="Hibbett D.S."/>
            <person name="Martin F."/>
        </authorList>
    </citation>
    <scope>NUCLEOTIDE SEQUENCE [LARGE SCALE GENOMIC DNA]</scope>
    <source>
        <strain evidence="2">h7</strain>
    </source>
</reference>
<gene>
    <name evidence="1" type="ORF">M413DRAFT_449074</name>
</gene>
<dbReference type="EMBL" id="KN831804">
    <property type="protein sequence ID" value="KIM36531.1"/>
    <property type="molecule type" value="Genomic_DNA"/>
</dbReference>
<accession>A0A0C3BYJ4</accession>
<organism evidence="1 2">
    <name type="scientific">Hebeloma cylindrosporum</name>
    <dbReference type="NCBI Taxonomy" id="76867"/>
    <lineage>
        <taxon>Eukaryota</taxon>
        <taxon>Fungi</taxon>
        <taxon>Dikarya</taxon>
        <taxon>Basidiomycota</taxon>
        <taxon>Agaricomycotina</taxon>
        <taxon>Agaricomycetes</taxon>
        <taxon>Agaricomycetidae</taxon>
        <taxon>Agaricales</taxon>
        <taxon>Agaricineae</taxon>
        <taxon>Hymenogastraceae</taxon>
        <taxon>Hebeloma</taxon>
    </lineage>
</organism>
<proteinExistence type="predicted"/>
<dbReference type="HOGENOM" id="CLU_3087479_0_0_1"/>
<dbReference type="Proteomes" id="UP000053424">
    <property type="component" value="Unassembled WGS sequence"/>
</dbReference>
<keyword evidence="2" id="KW-1185">Reference proteome</keyword>
<name>A0A0C3BYJ4_HEBCY</name>
<evidence type="ECO:0000313" key="2">
    <source>
        <dbReference type="Proteomes" id="UP000053424"/>
    </source>
</evidence>
<protein>
    <submittedName>
        <fullName evidence="1">Uncharacterized protein</fullName>
    </submittedName>
</protein>